<accession>A0A1Z1W2L3</accession>
<organism evidence="1 2">
    <name type="scientific">Streptomyces alboflavus</name>
    <dbReference type="NCBI Taxonomy" id="67267"/>
    <lineage>
        <taxon>Bacteria</taxon>
        <taxon>Bacillati</taxon>
        <taxon>Actinomycetota</taxon>
        <taxon>Actinomycetes</taxon>
        <taxon>Kitasatosporales</taxon>
        <taxon>Streptomycetaceae</taxon>
        <taxon>Streptomyces</taxon>
    </lineage>
</organism>
<keyword evidence="2" id="KW-1185">Reference proteome</keyword>
<gene>
    <name evidence="1" type="ORF">SMD44_00045</name>
</gene>
<protein>
    <recommendedName>
        <fullName evidence="3">Decarboxylase</fullName>
    </recommendedName>
</protein>
<name>A0A1Z1W2L3_9ACTN</name>
<evidence type="ECO:0000313" key="2">
    <source>
        <dbReference type="Proteomes" id="UP000195880"/>
    </source>
</evidence>
<evidence type="ECO:0008006" key="3">
    <source>
        <dbReference type="Google" id="ProtNLM"/>
    </source>
</evidence>
<dbReference type="Proteomes" id="UP000195880">
    <property type="component" value="Chromosome"/>
</dbReference>
<reference evidence="1 2" key="1">
    <citation type="submission" date="2017-05" db="EMBL/GenBank/DDBJ databases">
        <title>Streptomyces alboflavus Genome sequencing and assembly.</title>
        <authorList>
            <person name="Wang Y."/>
            <person name="Du B."/>
            <person name="Ding Y."/>
            <person name="Liu H."/>
            <person name="Hou Q."/>
            <person name="Liu K."/>
            <person name="Wang C."/>
            <person name="Yao L."/>
        </authorList>
    </citation>
    <scope>NUCLEOTIDE SEQUENCE [LARGE SCALE GENOMIC DNA]</scope>
    <source>
        <strain evidence="1 2">MDJK44</strain>
    </source>
</reference>
<proteinExistence type="predicted"/>
<dbReference type="AlphaFoldDB" id="A0A1Z1W2L3"/>
<sequence length="790" mass="85836">MGTHPRLRTAVDDALGWARSAGALSVADTARLDEATAQQVQRATAALRPALASSTIHVVWADTLADLPGALAQEGGEGRNGAGASERRKLLVIAVADPPTTSVTPVLEQGIGDLTVALPVGLELQGFFYDVLVYTVALPPHTHITGRYRTRIVPADTAVWSADLISALADFAGLRLSPEGTPTPRLPSALAIALHSFLTARSGSAWAVGSYPGSVTARFITDLEELAVHTGNPVLRSPNEHGLAAGAMARWILDRAPFILSATSGMVDEFRGTLANLTLARARGFLLFADVRGKWFPFQGTVHEHENSHDVFQARGLSVVELRRPETLREDLARAWAAYDRDMGPVILMASPAVLAYTDPQFGPDSVPSNPPPPTGLPSHRFTVRADHAADVLAVINSDQSRLLWQCGQLSPQESDLCHELARRCGVALCDSLTRPGTVAKYRRGALVPEYLGTMGMYGYSAAVHRFLHTDGQLRPRSEQWAFFLKSRLAESATPFSTATLTRRLRTVQITSEPRHLAPFVTLPIETELEPFLRWLSANHRVDDSLLTMRRKAIDEARDSAESNAGPPVLPMTMGFFFHHLNNTIERLITSEGYTYTSMIDVGRGGASAVRNLARTGPGFSGWYGRSLMGDALSALPAIATSRAGHVLAFTGDAAWMLVPDVIPTLVQQICLDHVPMRGNLSIFRLINGAHSLVNTWAETRRHTAPNSNTMVLNFIAPPSEHSYGPVTVRHHVIRGPDDLHTADLDTRLLQPEMIDVYSVVLAHDNAWDGLSLHGENDWRSLPKQATHDG</sequence>
<dbReference type="KEGG" id="salf:SMD44_00045"/>
<evidence type="ECO:0000313" key="1">
    <source>
        <dbReference type="EMBL" id="ARX80647.1"/>
    </source>
</evidence>
<dbReference type="EMBL" id="CP021748">
    <property type="protein sequence ID" value="ARX80647.1"/>
    <property type="molecule type" value="Genomic_DNA"/>
</dbReference>